<evidence type="ECO:0000313" key="2">
    <source>
        <dbReference type="WBParaSite" id="PS1159_v2.g21268.t1"/>
    </source>
</evidence>
<proteinExistence type="predicted"/>
<name>A0AC35FVE9_9BILA</name>
<sequence length="86" mass="10367">MFLQKEMKHLLYSICICQIFPLIIPARIDYKIYPDNTKAIFKAPILCKDFRSITFCRRFKDHGIGKFFTFLYLKKLLILKLYIKKV</sequence>
<organism evidence="1 2">
    <name type="scientific">Panagrolaimus sp. PS1159</name>
    <dbReference type="NCBI Taxonomy" id="55785"/>
    <lineage>
        <taxon>Eukaryota</taxon>
        <taxon>Metazoa</taxon>
        <taxon>Ecdysozoa</taxon>
        <taxon>Nematoda</taxon>
        <taxon>Chromadorea</taxon>
        <taxon>Rhabditida</taxon>
        <taxon>Tylenchina</taxon>
        <taxon>Panagrolaimomorpha</taxon>
        <taxon>Panagrolaimoidea</taxon>
        <taxon>Panagrolaimidae</taxon>
        <taxon>Panagrolaimus</taxon>
    </lineage>
</organism>
<evidence type="ECO:0000313" key="1">
    <source>
        <dbReference type="Proteomes" id="UP000887580"/>
    </source>
</evidence>
<reference evidence="2" key="1">
    <citation type="submission" date="2022-11" db="UniProtKB">
        <authorList>
            <consortium name="WormBaseParasite"/>
        </authorList>
    </citation>
    <scope>IDENTIFICATION</scope>
</reference>
<dbReference type="WBParaSite" id="PS1159_v2.g21268.t1">
    <property type="protein sequence ID" value="PS1159_v2.g21268.t1"/>
    <property type="gene ID" value="PS1159_v2.g21268"/>
</dbReference>
<dbReference type="Proteomes" id="UP000887580">
    <property type="component" value="Unplaced"/>
</dbReference>
<accession>A0AC35FVE9</accession>
<protein>
    <submittedName>
        <fullName evidence="2">Uncharacterized protein</fullName>
    </submittedName>
</protein>